<proteinExistence type="predicted"/>
<protein>
    <submittedName>
        <fullName evidence="1">Type II toxin-antitoxin system YhaV family toxin</fullName>
    </submittedName>
</protein>
<gene>
    <name evidence="1" type="ORF">ORJ04_16425</name>
</gene>
<dbReference type="Pfam" id="PF11663">
    <property type="entry name" value="Toxin_YhaV"/>
    <property type="match status" value="1"/>
</dbReference>
<reference evidence="1 2" key="1">
    <citation type="submission" date="2022-11" db="EMBL/GenBank/DDBJ databases">
        <title>Viruses from the air-sea interface of a natural surface slick.</title>
        <authorList>
            <person name="Rahlff J."/>
            <person name="Holmfeldt K."/>
        </authorList>
    </citation>
    <scope>NUCLEOTIDE SEQUENCE [LARGE SCALE GENOMIC DNA]</scope>
    <source>
        <strain evidence="1 2">SMS4</strain>
    </source>
</reference>
<dbReference type="EMBL" id="JAPJDZ010000054">
    <property type="protein sequence ID" value="MDP5137543.1"/>
    <property type="molecule type" value="Genomic_DNA"/>
</dbReference>
<organism evidence="1 2">
    <name type="scientific">Rheinheimera baltica</name>
    <dbReference type="NCBI Taxonomy" id="67576"/>
    <lineage>
        <taxon>Bacteria</taxon>
        <taxon>Pseudomonadati</taxon>
        <taxon>Pseudomonadota</taxon>
        <taxon>Gammaproteobacteria</taxon>
        <taxon>Chromatiales</taxon>
        <taxon>Chromatiaceae</taxon>
        <taxon>Rheinheimera</taxon>
    </lineage>
</organism>
<sequence>MPDQVPMVVNGWTLYTHPLFAQQYQVLKDKVEALKAKDPQGYRSKNDTKRLAAIHKLAFDIIPQDPTLADYRQGKTLGDNNKHWFRAKFFQQYRLFFRYHLEAKIIVYAWVNDEENKRAFASKTDAYKVFAKMLKSGNPPDDWDALLKAAKGAKLPR</sequence>
<dbReference type="RefSeq" id="WP_305976857.1">
    <property type="nucleotide sequence ID" value="NZ_JAPJDZ010000054.1"/>
</dbReference>
<keyword evidence="2" id="KW-1185">Reference proteome</keyword>
<dbReference type="InterPro" id="IPR021679">
    <property type="entry name" value="Toxin_endonuclease_YhaV"/>
</dbReference>
<name>A0ABT9I2C9_9GAMM</name>
<dbReference type="Proteomes" id="UP001231109">
    <property type="component" value="Unassembled WGS sequence"/>
</dbReference>
<accession>A0ABT9I2C9</accession>
<comment type="caution">
    <text evidence="1">The sequence shown here is derived from an EMBL/GenBank/DDBJ whole genome shotgun (WGS) entry which is preliminary data.</text>
</comment>
<evidence type="ECO:0000313" key="1">
    <source>
        <dbReference type="EMBL" id="MDP5137543.1"/>
    </source>
</evidence>
<evidence type="ECO:0000313" key="2">
    <source>
        <dbReference type="Proteomes" id="UP001231109"/>
    </source>
</evidence>